<keyword evidence="1" id="KW-0175">Coiled coil</keyword>
<feature type="coiled-coil region" evidence="1">
    <location>
        <begin position="7"/>
        <end position="34"/>
    </location>
</feature>
<accession>A0A914I3S3</accession>
<dbReference type="AlphaFoldDB" id="A0A914I3S3"/>
<organism evidence="3 4">
    <name type="scientific">Globodera rostochiensis</name>
    <name type="common">Golden nematode worm</name>
    <name type="synonym">Heterodera rostochiensis</name>
    <dbReference type="NCBI Taxonomy" id="31243"/>
    <lineage>
        <taxon>Eukaryota</taxon>
        <taxon>Metazoa</taxon>
        <taxon>Ecdysozoa</taxon>
        <taxon>Nematoda</taxon>
        <taxon>Chromadorea</taxon>
        <taxon>Rhabditida</taxon>
        <taxon>Tylenchina</taxon>
        <taxon>Tylenchomorpha</taxon>
        <taxon>Tylenchoidea</taxon>
        <taxon>Heteroderidae</taxon>
        <taxon>Heteroderinae</taxon>
        <taxon>Globodera</taxon>
    </lineage>
</organism>
<evidence type="ECO:0000313" key="4">
    <source>
        <dbReference type="WBParaSite" id="Gr19_v10_g6552.t1"/>
    </source>
</evidence>
<evidence type="ECO:0000256" key="2">
    <source>
        <dbReference type="SAM" id="MobiDB-lite"/>
    </source>
</evidence>
<protein>
    <submittedName>
        <fullName evidence="4">Uncharacterized protein</fullName>
    </submittedName>
</protein>
<dbReference type="WBParaSite" id="Gr19_v10_g6552.t1">
    <property type="protein sequence ID" value="Gr19_v10_g6552.t1"/>
    <property type="gene ID" value="Gr19_v10_g6552"/>
</dbReference>
<evidence type="ECO:0000313" key="3">
    <source>
        <dbReference type="Proteomes" id="UP000887572"/>
    </source>
</evidence>
<dbReference type="Proteomes" id="UP000887572">
    <property type="component" value="Unplaced"/>
</dbReference>
<keyword evidence="3" id="KW-1185">Reference proteome</keyword>
<reference evidence="4" key="1">
    <citation type="submission" date="2022-11" db="UniProtKB">
        <authorList>
            <consortium name="WormBaseParasite"/>
        </authorList>
    </citation>
    <scope>IDENTIFICATION</scope>
</reference>
<sequence>MLCSFLLFFRQQEKKNLEVELKEKNDELVRKSELEVGLQSALKEKKEELVRLRQFAMPSSQDGEPSTKRKRGVGASSKTSEEQNME</sequence>
<name>A0A914I3S3_GLORO</name>
<proteinExistence type="predicted"/>
<feature type="region of interest" description="Disordered" evidence="2">
    <location>
        <begin position="54"/>
        <end position="86"/>
    </location>
</feature>
<evidence type="ECO:0000256" key="1">
    <source>
        <dbReference type="SAM" id="Coils"/>
    </source>
</evidence>